<organism evidence="1 2">
    <name type="scientific">Hyalomma asiaticum</name>
    <name type="common">Tick</name>
    <dbReference type="NCBI Taxonomy" id="266040"/>
    <lineage>
        <taxon>Eukaryota</taxon>
        <taxon>Metazoa</taxon>
        <taxon>Ecdysozoa</taxon>
        <taxon>Arthropoda</taxon>
        <taxon>Chelicerata</taxon>
        <taxon>Arachnida</taxon>
        <taxon>Acari</taxon>
        <taxon>Parasitiformes</taxon>
        <taxon>Ixodida</taxon>
        <taxon>Ixodoidea</taxon>
        <taxon>Ixodidae</taxon>
        <taxon>Hyalomminae</taxon>
        <taxon>Hyalomma</taxon>
    </lineage>
</organism>
<reference evidence="1" key="1">
    <citation type="submission" date="2020-05" db="EMBL/GenBank/DDBJ databases">
        <title>Large-scale comparative analyses of tick genomes elucidate their genetic diversity and vector capacities.</title>
        <authorList>
            <person name="Jia N."/>
            <person name="Wang J."/>
            <person name="Shi W."/>
            <person name="Du L."/>
            <person name="Sun Y."/>
            <person name="Zhan W."/>
            <person name="Jiang J."/>
            <person name="Wang Q."/>
            <person name="Zhang B."/>
            <person name="Ji P."/>
            <person name="Sakyi L.B."/>
            <person name="Cui X."/>
            <person name="Yuan T."/>
            <person name="Jiang B."/>
            <person name="Yang W."/>
            <person name="Lam T.T.-Y."/>
            <person name="Chang Q."/>
            <person name="Ding S."/>
            <person name="Wang X."/>
            <person name="Zhu J."/>
            <person name="Ruan X."/>
            <person name="Zhao L."/>
            <person name="Wei J."/>
            <person name="Que T."/>
            <person name="Du C."/>
            <person name="Cheng J."/>
            <person name="Dai P."/>
            <person name="Han X."/>
            <person name="Huang E."/>
            <person name="Gao Y."/>
            <person name="Liu J."/>
            <person name="Shao H."/>
            <person name="Ye R."/>
            <person name="Li L."/>
            <person name="Wei W."/>
            <person name="Wang X."/>
            <person name="Wang C."/>
            <person name="Yang T."/>
            <person name="Huo Q."/>
            <person name="Li W."/>
            <person name="Guo W."/>
            <person name="Chen H."/>
            <person name="Zhou L."/>
            <person name="Ni X."/>
            <person name="Tian J."/>
            <person name="Zhou Y."/>
            <person name="Sheng Y."/>
            <person name="Liu T."/>
            <person name="Pan Y."/>
            <person name="Xia L."/>
            <person name="Li J."/>
            <person name="Zhao F."/>
            <person name="Cao W."/>
        </authorList>
    </citation>
    <scope>NUCLEOTIDE SEQUENCE</scope>
    <source>
        <strain evidence="1">Hyas-2018</strain>
    </source>
</reference>
<accession>A0ACB7T8G0</accession>
<sequence length="217" mass="23591">MVWPSPLDRNGAGVCPANRARPASRIDERTWWLQAPRPVLASQCAASGNRAGSSEEYTGSADAISFNTRSARAVNGDAANALPVAHGVEGNAGKESLQKGTKNKPRRVQSSCRIPPAGNLFARVNESQSSQKRHDDDQDQSNRKQWPKAELSVHPFSTLAYIGVPPAFTTIHQEEEHPSFPRRPFRVATPAARARWAQMANATSTTTEKSSHVTVTL</sequence>
<dbReference type="EMBL" id="CM023490">
    <property type="protein sequence ID" value="KAH6942567.1"/>
    <property type="molecule type" value="Genomic_DNA"/>
</dbReference>
<gene>
    <name evidence="1" type="ORF">HPB50_007973</name>
</gene>
<comment type="caution">
    <text evidence="1">The sequence shown here is derived from an EMBL/GenBank/DDBJ whole genome shotgun (WGS) entry which is preliminary data.</text>
</comment>
<evidence type="ECO:0000313" key="1">
    <source>
        <dbReference type="EMBL" id="KAH6942567.1"/>
    </source>
</evidence>
<keyword evidence="2" id="KW-1185">Reference proteome</keyword>
<evidence type="ECO:0000313" key="2">
    <source>
        <dbReference type="Proteomes" id="UP000821845"/>
    </source>
</evidence>
<protein>
    <submittedName>
        <fullName evidence="1">Uncharacterized protein</fullName>
    </submittedName>
</protein>
<name>A0ACB7T8G0_HYAAI</name>
<dbReference type="Proteomes" id="UP000821845">
    <property type="component" value="Chromosome 10"/>
</dbReference>
<proteinExistence type="predicted"/>